<accession>A0A5R9E0I0</accession>
<evidence type="ECO:0000313" key="2">
    <source>
        <dbReference type="EMBL" id="TLQ43451.1"/>
    </source>
</evidence>
<dbReference type="GO" id="GO:0003677">
    <property type="term" value="F:DNA binding"/>
    <property type="evidence" value="ECO:0007669"/>
    <property type="project" value="InterPro"/>
</dbReference>
<organism evidence="2 3">
    <name type="scientific">Streptomyces marianii</name>
    <dbReference type="NCBI Taxonomy" id="1817406"/>
    <lineage>
        <taxon>Bacteria</taxon>
        <taxon>Bacillati</taxon>
        <taxon>Actinomycetota</taxon>
        <taxon>Actinomycetes</taxon>
        <taxon>Kitasatosporales</taxon>
        <taxon>Streptomycetaceae</taxon>
        <taxon>Streptomyces</taxon>
    </lineage>
</organism>
<reference evidence="2 3" key="1">
    <citation type="submission" date="2019-05" db="EMBL/GenBank/DDBJ databases">
        <title>Streptomyces marianii sp. nov., a novel marine actinomycete from southern coast of India.</title>
        <authorList>
            <person name="Iniyan A.M."/>
            <person name="Wink J."/>
            <person name="Ramprasad E."/>
            <person name="Ramana C.V."/>
            <person name="Bunk B."/>
            <person name="Sproer C."/>
            <person name="Joseph F.-J.R.S."/>
            <person name="Vincent S.G.P."/>
        </authorList>
    </citation>
    <scope>NUCLEOTIDE SEQUENCE [LARGE SCALE GENOMIC DNA]</scope>
    <source>
        <strain evidence="2 3">ICN19</strain>
    </source>
</reference>
<dbReference type="Proteomes" id="UP000305921">
    <property type="component" value="Unassembled WGS sequence"/>
</dbReference>
<dbReference type="InterPro" id="IPR001387">
    <property type="entry name" value="Cro/C1-type_HTH"/>
</dbReference>
<keyword evidence="3" id="KW-1185">Reference proteome</keyword>
<proteinExistence type="predicted"/>
<dbReference type="RefSeq" id="WP_138052870.1">
    <property type="nucleotide sequence ID" value="NZ_VAWE01000001.1"/>
</dbReference>
<dbReference type="InterPro" id="IPR010982">
    <property type="entry name" value="Lambda_DNA-bd_dom_sf"/>
</dbReference>
<sequence length="97" mass="10431">MHLAQRYRLVSPTLLRTLMERTGAGSRVSGRELATRVGVSHGLITNLLNGITKTTRAEVAQGICRVIGVDLLILWAPTGRSVPADDIDNQPTTVVLA</sequence>
<evidence type="ECO:0000313" key="3">
    <source>
        <dbReference type="Proteomes" id="UP000305921"/>
    </source>
</evidence>
<comment type="caution">
    <text evidence="2">The sequence shown here is derived from an EMBL/GenBank/DDBJ whole genome shotgun (WGS) entry which is preliminary data.</text>
</comment>
<feature type="domain" description="HTH cro/C1-type" evidence="1">
    <location>
        <begin position="31"/>
        <end position="74"/>
    </location>
</feature>
<name>A0A5R9E0I0_9ACTN</name>
<protein>
    <submittedName>
        <fullName evidence="2">Helix-turn-helix transcriptional regulator</fullName>
    </submittedName>
</protein>
<evidence type="ECO:0000259" key="1">
    <source>
        <dbReference type="PROSITE" id="PS50943"/>
    </source>
</evidence>
<dbReference type="CDD" id="cd00093">
    <property type="entry name" value="HTH_XRE"/>
    <property type="match status" value="1"/>
</dbReference>
<dbReference type="Pfam" id="PF13560">
    <property type="entry name" value="HTH_31"/>
    <property type="match status" value="1"/>
</dbReference>
<dbReference type="OrthoDB" id="4246696at2"/>
<dbReference type="EMBL" id="VAWE01000001">
    <property type="protein sequence ID" value="TLQ43451.1"/>
    <property type="molecule type" value="Genomic_DNA"/>
</dbReference>
<dbReference type="AlphaFoldDB" id="A0A5R9E0I0"/>
<gene>
    <name evidence="2" type="ORF">FEF34_10110</name>
</gene>
<dbReference type="SMART" id="SM00530">
    <property type="entry name" value="HTH_XRE"/>
    <property type="match status" value="1"/>
</dbReference>
<dbReference type="SUPFAM" id="SSF47413">
    <property type="entry name" value="lambda repressor-like DNA-binding domains"/>
    <property type="match status" value="1"/>
</dbReference>
<dbReference type="PROSITE" id="PS50943">
    <property type="entry name" value="HTH_CROC1"/>
    <property type="match status" value="1"/>
</dbReference>
<dbReference type="Gene3D" id="1.10.260.40">
    <property type="entry name" value="lambda repressor-like DNA-binding domains"/>
    <property type="match status" value="1"/>
</dbReference>